<dbReference type="PANTHER" id="PTHR30471">
    <property type="entry name" value="DNA REPAIR PROTEIN RADC"/>
    <property type="match status" value="1"/>
</dbReference>
<reference evidence="8 9" key="1">
    <citation type="submission" date="2016-09" db="EMBL/GenBank/DDBJ databases">
        <authorList>
            <person name="Capua I."/>
            <person name="De Benedictis P."/>
            <person name="Joannis T."/>
            <person name="Lombin L.H."/>
            <person name="Cattoli G."/>
        </authorList>
    </citation>
    <scope>NUCLEOTIDE SEQUENCE [LARGE SCALE GENOMIC DNA]</scope>
    <source>
        <strain evidence="8 9">GluBS11</strain>
    </source>
</reference>
<dbReference type="GO" id="GO:0006508">
    <property type="term" value="P:proteolysis"/>
    <property type="evidence" value="ECO:0007669"/>
    <property type="project" value="UniProtKB-KW"/>
</dbReference>
<keyword evidence="4" id="KW-0378">Hydrolase</keyword>
<dbReference type="EMBL" id="FMKA01000006">
    <property type="protein sequence ID" value="SCP96768.1"/>
    <property type="molecule type" value="Genomic_DNA"/>
</dbReference>
<evidence type="ECO:0000313" key="8">
    <source>
        <dbReference type="EMBL" id="SCP96768.1"/>
    </source>
</evidence>
<dbReference type="AlphaFoldDB" id="A0A1D3TSB9"/>
<dbReference type="CDD" id="cd08071">
    <property type="entry name" value="MPN_DUF2466"/>
    <property type="match status" value="1"/>
</dbReference>
<keyword evidence="2" id="KW-0645">Protease</keyword>
<dbReference type="Pfam" id="PF04002">
    <property type="entry name" value="RadC"/>
    <property type="match status" value="1"/>
</dbReference>
<dbReference type="PROSITE" id="PS50249">
    <property type="entry name" value="MPN"/>
    <property type="match status" value="1"/>
</dbReference>
<keyword evidence="3" id="KW-0479">Metal-binding</keyword>
<keyword evidence="6" id="KW-0482">Metalloprotease</keyword>
<dbReference type="Proteomes" id="UP000199315">
    <property type="component" value="Unassembled WGS sequence"/>
</dbReference>
<dbReference type="InterPro" id="IPR037518">
    <property type="entry name" value="MPN"/>
</dbReference>
<dbReference type="InterPro" id="IPR025657">
    <property type="entry name" value="RadC_JAB"/>
</dbReference>
<evidence type="ECO:0000256" key="3">
    <source>
        <dbReference type="ARBA" id="ARBA00022723"/>
    </source>
</evidence>
<evidence type="ECO:0000256" key="2">
    <source>
        <dbReference type="ARBA" id="ARBA00022670"/>
    </source>
</evidence>
<organism evidence="8 9">
    <name type="scientific">Anaerobium acetethylicum</name>
    <dbReference type="NCBI Taxonomy" id="1619234"/>
    <lineage>
        <taxon>Bacteria</taxon>
        <taxon>Bacillati</taxon>
        <taxon>Bacillota</taxon>
        <taxon>Clostridia</taxon>
        <taxon>Lachnospirales</taxon>
        <taxon>Lachnospiraceae</taxon>
        <taxon>Anaerobium</taxon>
    </lineage>
</organism>
<evidence type="ECO:0000256" key="1">
    <source>
        <dbReference type="ARBA" id="ARBA00010243"/>
    </source>
</evidence>
<comment type="similarity">
    <text evidence="1">Belongs to the UPF0758 family.</text>
</comment>
<keyword evidence="9" id="KW-1185">Reference proteome</keyword>
<dbReference type="OrthoDB" id="9804482at2"/>
<evidence type="ECO:0000256" key="5">
    <source>
        <dbReference type="ARBA" id="ARBA00022833"/>
    </source>
</evidence>
<proteinExistence type="inferred from homology"/>
<dbReference type="Gene3D" id="3.40.140.10">
    <property type="entry name" value="Cytidine Deaminase, domain 2"/>
    <property type="match status" value="1"/>
</dbReference>
<dbReference type="STRING" id="1619234.SAMN05421730_100661"/>
<name>A0A1D3TSB9_9FIRM</name>
<keyword evidence="5" id="KW-0862">Zinc</keyword>
<dbReference type="SUPFAM" id="SSF102712">
    <property type="entry name" value="JAB1/MPN domain"/>
    <property type="match status" value="1"/>
</dbReference>
<sequence length="183" mass="20206">MGKKPEVQNEFGLDVVSVRLVKDAPIFSEHPFTSPTETVAVLGELMSEFDREVVCVINLRSDLKPINVHFASIGALNEAMAHPRELLKASILSNAASIMLVHSHPTGNLTPSKADTMMTDRMNSVCEMMGIPLVDHIIVGGKNREFFSFKEKGMIKNPNIHLATDYKTFDMNSPLVAEKGRGR</sequence>
<gene>
    <name evidence="8" type="ORF">SAMN05421730_100661</name>
</gene>
<dbReference type="PANTHER" id="PTHR30471:SF3">
    <property type="entry name" value="UPF0758 PROTEIN YEES-RELATED"/>
    <property type="match status" value="1"/>
</dbReference>
<feature type="domain" description="MPN" evidence="7">
    <location>
        <begin position="31"/>
        <end position="155"/>
    </location>
</feature>
<evidence type="ECO:0000256" key="6">
    <source>
        <dbReference type="ARBA" id="ARBA00023049"/>
    </source>
</evidence>
<dbReference type="GO" id="GO:0046872">
    <property type="term" value="F:metal ion binding"/>
    <property type="evidence" value="ECO:0007669"/>
    <property type="project" value="UniProtKB-KW"/>
</dbReference>
<dbReference type="RefSeq" id="WP_091232277.1">
    <property type="nucleotide sequence ID" value="NZ_FMKA01000006.1"/>
</dbReference>
<dbReference type="GO" id="GO:0008237">
    <property type="term" value="F:metallopeptidase activity"/>
    <property type="evidence" value="ECO:0007669"/>
    <property type="project" value="UniProtKB-KW"/>
</dbReference>
<evidence type="ECO:0000259" key="7">
    <source>
        <dbReference type="PROSITE" id="PS50249"/>
    </source>
</evidence>
<protein>
    <submittedName>
        <fullName evidence="8">DNA repair protein RadC</fullName>
    </submittedName>
</protein>
<evidence type="ECO:0000256" key="4">
    <source>
        <dbReference type="ARBA" id="ARBA00022801"/>
    </source>
</evidence>
<evidence type="ECO:0000313" key="9">
    <source>
        <dbReference type="Proteomes" id="UP000199315"/>
    </source>
</evidence>
<dbReference type="InterPro" id="IPR001405">
    <property type="entry name" value="UPF0758"/>
</dbReference>
<accession>A0A1D3TSB9</accession>